<dbReference type="AlphaFoldDB" id="A0A8J6KAM8"/>
<dbReference type="InterPro" id="IPR036383">
    <property type="entry name" value="TSP1_rpt_sf"/>
</dbReference>
<dbReference type="EMBL" id="WNTK01000006">
    <property type="protein sequence ID" value="KAG9481714.1"/>
    <property type="molecule type" value="Genomic_DNA"/>
</dbReference>
<dbReference type="Gene3D" id="2.20.100.10">
    <property type="entry name" value="Thrombospondin type-1 (TSP1) repeat"/>
    <property type="match status" value="1"/>
</dbReference>
<reference evidence="8" key="1">
    <citation type="thesis" date="2020" institute="ProQuest LLC" country="789 East Eisenhower Parkway, Ann Arbor, MI, USA">
        <title>Comparative Genomics and Chromosome Evolution.</title>
        <authorList>
            <person name="Mudd A.B."/>
        </authorList>
    </citation>
    <scope>NUCLEOTIDE SEQUENCE</scope>
    <source>
        <strain evidence="8">HN-11 Male</strain>
        <tissue evidence="8">Kidney and liver</tissue>
    </source>
</reference>
<dbReference type="InterPro" id="IPR051867">
    <property type="entry name" value="Angio_Inhib/Adhesion_GPCR"/>
</dbReference>
<evidence type="ECO:0000256" key="1">
    <source>
        <dbReference type="ARBA" id="ARBA00004613"/>
    </source>
</evidence>
<gene>
    <name evidence="8" type="ORF">GDO78_010773</name>
</gene>
<keyword evidence="5" id="KW-1015">Disulfide bond</keyword>
<keyword evidence="3" id="KW-0964">Secreted</keyword>
<comment type="subcellular location">
    <subcellularLocation>
        <location evidence="1">Secreted</location>
    </subcellularLocation>
</comment>
<comment type="caution">
    <text evidence="8">The sequence shown here is derived from an EMBL/GenBank/DDBJ whole genome shotgun (WGS) entry which is preliminary data.</text>
</comment>
<sequence length="485" mass="54771">MPHARSRMAPIVLRAVRCGTKQGKPLRQRRRPGERRRWRCWSPAVTAGSSSDLPAVRTMHGLPLLLLLLHFRPQLPTGAPTVSPQLAQDNLVTAQWRGASEQPQVQEAEGLPTPADIVPTQVSKLHLVLRGLSQANLSSENPNIQVTIEVDPSSQTEVELDLSDTRTEWSDPKWRSQHELFWPLFWEYSDFSDAEVSPTSDVRIENGGDSSQYDWDDNVLSGGDNGRSSPSENWITDKYLYDYEDEDWSSWSPCSATCGHPNQKRTRSCGYSCTATESRVCDLPSCPGENDTENSTPLWLTKARSSAPTQASASQDSCDRWLTCKSDFLSNYLQRVLTELPSCPCYYPSEVVYSSLVLRDEKLARNFRWRDASGMRERLDIYNPGARFCLRSLLSRDSSSLGAQHCCYDHSLKLVTRGRAAGIPNLISAEFSPELHYKTDVLPWILCKGDWSRIHPLRPPNNGYGCLENPNEEEYLTQLQEAREF</sequence>
<evidence type="ECO:0000256" key="3">
    <source>
        <dbReference type="ARBA" id="ARBA00022525"/>
    </source>
</evidence>
<evidence type="ECO:0000313" key="9">
    <source>
        <dbReference type="Proteomes" id="UP000770717"/>
    </source>
</evidence>
<dbReference type="PANTHER" id="PTHR10239:SF28">
    <property type="entry name" value="ISTHMIN-2"/>
    <property type="match status" value="1"/>
</dbReference>
<organism evidence="8 9">
    <name type="scientific">Eleutherodactylus coqui</name>
    <name type="common">Puerto Rican coqui</name>
    <dbReference type="NCBI Taxonomy" id="57060"/>
    <lineage>
        <taxon>Eukaryota</taxon>
        <taxon>Metazoa</taxon>
        <taxon>Chordata</taxon>
        <taxon>Craniata</taxon>
        <taxon>Vertebrata</taxon>
        <taxon>Euteleostomi</taxon>
        <taxon>Amphibia</taxon>
        <taxon>Batrachia</taxon>
        <taxon>Anura</taxon>
        <taxon>Neobatrachia</taxon>
        <taxon>Hyloidea</taxon>
        <taxon>Eleutherodactylidae</taxon>
        <taxon>Eleutherodactylinae</taxon>
        <taxon>Eleutherodactylus</taxon>
        <taxon>Eleutherodactylus</taxon>
    </lineage>
</organism>
<protein>
    <recommendedName>
        <fullName evidence="7">AMOP domain-containing protein</fullName>
    </recommendedName>
</protein>
<dbReference type="InterPro" id="IPR005533">
    <property type="entry name" value="AMOP_dom"/>
</dbReference>
<evidence type="ECO:0000259" key="7">
    <source>
        <dbReference type="PROSITE" id="PS50856"/>
    </source>
</evidence>
<evidence type="ECO:0000256" key="6">
    <source>
        <dbReference type="SAM" id="MobiDB-lite"/>
    </source>
</evidence>
<dbReference type="SMART" id="SM00723">
    <property type="entry name" value="AMOP"/>
    <property type="match status" value="1"/>
</dbReference>
<dbReference type="PANTHER" id="PTHR10239">
    <property type="entry name" value="ISTHMIN-2"/>
    <property type="match status" value="1"/>
</dbReference>
<dbReference type="PROSITE" id="PS50092">
    <property type="entry name" value="TSP1"/>
    <property type="match status" value="1"/>
</dbReference>
<keyword evidence="9" id="KW-1185">Reference proteome</keyword>
<evidence type="ECO:0000256" key="2">
    <source>
        <dbReference type="ARBA" id="ARBA00010198"/>
    </source>
</evidence>
<evidence type="ECO:0000256" key="5">
    <source>
        <dbReference type="ARBA" id="ARBA00023157"/>
    </source>
</evidence>
<dbReference type="SMART" id="SM00209">
    <property type="entry name" value="TSP1"/>
    <property type="match status" value="1"/>
</dbReference>
<dbReference type="SUPFAM" id="SSF82895">
    <property type="entry name" value="TSP-1 type 1 repeat"/>
    <property type="match status" value="1"/>
</dbReference>
<dbReference type="Proteomes" id="UP000770717">
    <property type="component" value="Unassembled WGS sequence"/>
</dbReference>
<proteinExistence type="inferred from homology"/>
<evidence type="ECO:0000256" key="4">
    <source>
        <dbReference type="ARBA" id="ARBA00022729"/>
    </source>
</evidence>
<dbReference type="Pfam" id="PF03782">
    <property type="entry name" value="AMOP"/>
    <property type="match status" value="1"/>
</dbReference>
<dbReference type="InterPro" id="IPR000884">
    <property type="entry name" value="TSP1_rpt"/>
</dbReference>
<dbReference type="PROSITE" id="PS50856">
    <property type="entry name" value="AMOP"/>
    <property type="match status" value="1"/>
</dbReference>
<dbReference type="Pfam" id="PF00090">
    <property type="entry name" value="TSP_1"/>
    <property type="match status" value="1"/>
</dbReference>
<accession>A0A8J6KAM8</accession>
<keyword evidence="4" id="KW-0732">Signal</keyword>
<feature type="region of interest" description="Disordered" evidence="6">
    <location>
        <begin position="204"/>
        <end position="231"/>
    </location>
</feature>
<dbReference type="GO" id="GO:0005576">
    <property type="term" value="C:extracellular region"/>
    <property type="evidence" value="ECO:0007669"/>
    <property type="project" value="UniProtKB-SubCell"/>
</dbReference>
<dbReference type="FunFam" id="2.20.100.10:FF:000033">
    <property type="entry name" value="Isthmin 1"/>
    <property type="match status" value="1"/>
</dbReference>
<dbReference type="OrthoDB" id="9930623at2759"/>
<evidence type="ECO:0000313" key="8">
    <source>
        <dbReference type="EMBL" id="KAG9481714.1"/>
    </source>
</evidence>
<feature type="domain" description="AMOP" evidence="7">
    <location>
        <begin position="310"/>
        <end position="473"/>
    </location>
</feature>
<comment type="similarity">
    <text evidence="2">Belongs to the isthmin family.</text>
</comment>
<name>A0A8J6KAM8_ELECQ</name>